<protein>
    <submittedName>
        <fullName evidence="2">Xylose isomerase domain protein TIM barrel</fullName>
    </submittedName>
</protein>
<feature type="domain" description="Xylose isomerase-like TIM barrel" evidence="1">
    <location>
        <begin position="10"/>
        <end position="219"/>
    </location>
</feature>
<name>A6WB27_KINRD</name>
<dbReference type="AlphaFoldDB" id="A6WB27"/>
<organism evidence="2 3">
    <name type="scientific">Kineococcus radiotolerans (strain ATCC BAA-149 / DSM 14245 / SRS30216)</name>
    <dbReference type="NCBI Taxonomy" id="266940"/>
    <lineage>
        <taxon>Bacteria</taxon>
        <taxon>Bacillati</taxon>
        <taxon>Actinomycetota</taxon>
        <taxon>Actinomycetes</taxon>
        <taxon>Kineosporiales</taxon>
        <taxon>Kineosporiaceae</taxon>
        <taxon>Kineococcus</taxon>
    </lineage>
</organism>
<proteinExistence type="predicted"/>
<keyword evidence="3" id="KW-1185">Reference proteome</keyword>
<evidence type="ECO:0000313" key="2">
    <source>
        <dbReference type="EMBL" id="ABS04016.1"/>
    </source>
</evidence>
<evidence type="ECO:0000259" key="1">
    <source>
        <dbReference type="Pfam" id="PF01261"/>
    </source>
</evidence>
<accession>A6WB27</accession>
<keyword evidence="2" id="KW-0413">Isomerase</keyword>
<dbReference type="InterPro" id="IPR036237">
    <property type="entry name" value="Xyl_isomerase-like_sf"/>
</dbReference>
<dbReference type="STRING" id="266940.Krad_2541"/>
<reference evidence="3" key="1">
    <citation type="journal article" date="2008" name="PLoS ONE">
        <title>Survival in nuclear waste, extreme resistance, and potential applications gleaned from the genome sequence of Kineococcus radiotolerans SRS30216.</title>
        <authorList>
            <person name="Bagwell C.E."/>
            <person name="Bhat S."/>
            <person name="Hawkins G.M."/>
            <person name="Smith B.W."/>
            <person name="Biswas T."/>
            <person name="Hoover T.R."/>
            <person name="Saunders E."/>
            <person name="Han C.S."/>
            <person name="Tsodikov O.V."/>
            <person name="Shimkets L.J."/>
        </authorList>
    </citation>
    <scope>NUCLEOTIDE SEQUENCE [LARGE SCALE GENOMIC DNA]</scope>
    <source>
        <strain evidence="3">ATCC BAA-149 / DSM 14245 / SRS30216</strain>
    </source>
</reference>
<dbReference type="HOGENOM" id="CLU_059523_1_2_11"/>
<gene>
    <name evidence="2" type="ordered locus">Krad_2541</name>
</gene>
<dbReference type="SUPFAM" id="SSF51658">
    <property type="entry name" value="Xylose isomerase-like"/>
    <property type="match status" value="1"/>
</dbReference>
<dbReference type="eggNOG" id="COG1082">
    <property type="taxonomic scope" value="Bacteria"/>
</dbReference>
<dbReference type="Pfam" id="PF01261">
    <property type="entry name" value="AP_endonuc_2"/>
    <property type="match status" value="1"/>
</dbReference>
<dbReference type="InterPro" id="IPR050312">
    <property type="entry name" value="IolE/XylAMocC-like"/>
</dbReference>
<dbReference type="KEGG" id="kra:Krad_2541"/>
<dbReference type="InterPro" id="IPR013022">
    <property type="entry name" value="Xyl_isomerase-like_TIM-brl"/>
</dbReference>
<dbReference type="PANTHER" id="PTHR12110:SF41">
    <property type="entry name" value="INOSOSE DEHYDRATASE"/>
    <property type="match status" value="1"/>
</dbReference>
<dbReference type="GO" id="GO:0016853">
    <property type="term" value="F:isomerase activity"/>
    <property type="evidence" value="ECO:0007669"/>
    <property type="project" value="UniProtKB-KW"/>
</dbReference>
<dbReference type="Gene3D" id="3.20.20.150">
    <property type="entry name" value="Divalent-metal-dependent TIM barrel enzymes"/>
    <property type="match status" value="1"/>
</dbReference>
<dbReference type="EMBL" id="CP000750">
    <property type="protein sequence ID" value="ABS04016.1"/>
    <property type="molecule type" value="Genomic_DNA"/>
</dbReference>
<dbReference type="PANTHER" id="PTHR12110">
    <property type="entry name" value="HYDROXYPYRUVATE ISOMERASE"/>
    <property type="match status" value="1"/>
</dbReference>
<evidence type="ECO:0000313" key="3">
    <source>
        <dbReference type="Proteomes" id="UP000001116"/>
    </source>
</evidence>
<dbReference type="Proteomes" id="UP000001116">
    <property type="component" value="Chromosome"/>
</dbReference>
<sequence>MERDLSGTIARLADIGFTHVEPYAFAERTEELAAAFTAAGVSAPSGHAAVIDADDPARIFDAAERLGINAVIDPFVPSERWQSIDDAHRLAERVNELQTLAAARGLRFGYHNHQWEFANRVQGRPVYEHFVEHLNFDVILELDAFWSTVGGMDTPALLQSLGARVQFIHVKDGIIGGDIATSLPSSDSALDVPPSLSAAFKQQTPAGQGEVGVKAILAAAPQAVRVVEFDDYAHDIFEGLAASLTWLQENDR</sequence>
<dbReference type="RefSeq" id="WP_012087758.1">
    <property type="nucleotide sequence ID" value="NC_009664.2"/>
</dbReference>